<reference evidence="8 9" key="1">
    <citation type="submission" date="2019-03" db="EMBL/GenBank/DDBJ databases">
        <title>Genomic Encyclopedia of Type Strains, Phase IV (KMG-IV): sequencing the most valuable type-strain genomes for metagenomic binning, comparative biology and taxonomic classification.</title>
        <authorList>
            <person name="Goeker M."/>
        </authorList>
    </citation>
    <scope>NUCLEOTIDE SEQUENCE [LARGE SCALE GENOMIC DNA]</scope>
    <source>
        <strain evidence="8 9">DSM 21944</strain>
    </source>
</reference>
<dbReference type="AlphaFoldDB" id="A0A4R3LGL7"/>
<dbReference type="PANTHER" id="PTHR43289:SF34">
    <property type="entry name" value="SERINE_THREONINE-PROTEIN KINASE YBDM-RELATED"/>
    <property type="match status" value="1"/>
</dbReference>
<dbReference type="PROSITE" id="PS50011">
    <property type="entry name" value="PROTEIN_KINASE_DOM"/>
    <property type="match status" value="1"/>
</dbReference>
<dbReference type="InterPro" id="IPR019734">
    <property type="entry name" value="TPR_rpt"/>
</dbReference>
<evidence type="ECO:0000313" key="8">
    <source>
        <dbReference type="EMBL" id="TCS97584.1"/>
    </source>
</evidence>
<protein>
    <submittedName>
        <fullName evidence="8">Serine/threonine-protein kinase</fullName>
    </submittedName>
</protein>
<feature type="binding site" evidence="5">
    <location>
        <position position="114"/>
    </location>
    <ligand>
        <name>ATP</name>
        <dbReference type="ChEBI" id="CHEBI:30616"/>
    </ligand>
</feature>
<dbReference type="PROSITE" id="PS00108">
    <property type="entry name" value="PROTEIN_KINASE_ST"/>
    <property type="match status" value="1"/>
</dbReference>
<evidence type="ECO:0000256" key="5">
    <source>
        <dbReference type="PROSITE-ProRule" id="PRU10141"/>
    </source>
</evidence>
<dbReference type="InterPro" id="IPR017441">
    <property type="entry name" value="Protein_kinase_ATP_BS"/>
</dbReference>
<keyword evidence="2 5" id="KW-0547">Nucleotide-binding</keyword>
<dbReference type="PROSITE" id="PS00107">
    <property type="entry name" value="PROTEIN_KINASE_ATP"/>
    <property type="match status" value="1"/>
</dbReference>
<dbReference type="InterPro" id="IPR000719">
    <property type="entry name" value="Prot_kinase_dom"/>
</dbReference>
<sequence length="944" mass="102558">MADELSRWARAADLFDELVELAAAEREPRLRALDSEDPALAAEVRAMLAADDRAEGLLEHSLGDLVPEISAWETPVGLRLGAYRLVRPLGEGGMGEVWLAERADGEYHQHVAIKLLKRGIDTQAVLRRFLQERSILARLNHPGIVRLLDGGMSLDGRPWYAMDHVEGEGIVELASRRALSVAERVDLLVQVADAVAYAHAQLVVHRDLKPGNIIVDSDGATHLLDFGIAKLLEDTGDFTVTATAMRLLSPAYAAPEQILGEPVGTATDVYALGVVAFQLLTGQLPHRRQSRDPALLAHTLAQPPERASSVLARAGAGQARVLYGESADAQRLSRRIAGDLDVVLAKALQREPERRYATVSSFADDLRRWRTGRVVAARPDRRGYRLRSFVRRHRWGVAAATALLVILIAGFSAALWQAGRARQQAQRAELVKQFVLSLFREQDPVARAQAQARSPRDLIVEGIERARRELSSDPRLRLDVLADLGALPAALGDPALSEEVLRQVVEQRRHGEGSDALATARVEVELGSVVLSRGEPGEALALLEHAAAVIARELGPDSEEAAHARGRLARAYVVVGERARALDMARSAHATMQARRGPGHIATLELLGLLGTTLEQNDRCQEAEDTWRKVLEGFERTLGEDHARLTVPLANLGTITRSLQKYPESAAYFARGVSLARRHLGGRHPLLGTILTRQGDVLRRMGDFEGAEAALEEGEQCLADAGAQLGQLYMNRGALKVAQRRHAEAADAYAESQRLFTAHAGEGSPYTWLAAMERGVALMTTGDLDAAATYLELALDKLERLNGRDSYDSGMAAGRLSRLRRLQGRYAGALGLGRHHIDIVSKLYGPTHANTSDARFDLALTLRASGATGDAREVLDDVLRNIQPGTSTATLAPQIHLESARLAVDEGDRARARRDAAAALALLGEQRDPEPSLLAEARQLAAAR</sequence>
<dbReference type="Gene3D" id="1.25.40.10">
    <property type="entry name" value="Tetratricopeptide repeat domain"/>
    <property type="match status" value="2"/>
</dbReference>
<dbReference type="InterPro" id="IPR011009">
    <property type="entry name" value="Kinase-like_dom_sf"/>
</dbReference>
<dbReference type="InterPro" id="IPR008271">
    <property type="entry name" value="Ser/Thr_kinase_AS"/>
</dbReference>
<keyword evidence="9" id="KW-1185">Reference proteome</keyword>
<evidence type="ECO:0000256" key="2">
    <source>
        <dbReference type="ARBA" id="ARBA00022741"/>
    </source>
</evidence>
<comment type="caution">
    <text evidence="8">The sequence shown here is derived from an EMBL/GenBank/DDBJ whole genome shotgun (WGS) entry which is preliminary data.</text>
</comment>
<name>A0A4R3LGL7_9GAMM</name>
<feature type="transmembrane region" description="Helical" evidence="6">
    <location>
        <begin position="395"/>
        <end position="416"/>
    </location>
</feature>
<dbReference type="SUPFAM" id="SSF56112">
    <property type="entry name" value="Protein kinase-like (PK-like)"/>
    <property type="match status" value="1"/>
</dbReference>
<keyword evidence="1" id="KW-0808">Transferase</keyword>
<evidence type="ECO:0000256" key="6">
    <source>
        <dbReference type="SAM" id="Phobius"/>
    </source>
</evidence>
<keyword evidence="6" id="KW-0812">Transmembrane</keyword>
<proteinExistence type="predicted"/>
<evidence type="ECO:0000256" key="3">
    <source>
        <dbReference type="ARBA" id="ARBA00022777"/>
    </source>
</evidence>
<dbReference type="Pfam" id="PF13424">
    <property type="entry name" value="TPR_12"/>
    <property type="match status" value="3"/>
</dbReference>
<dbReference type="CDD" id="cd14014">
    <property type="entry name" value="STKc_PknB_like"/>
    <property type="match status" value="1"/>
</dbReference>
<keyword evidence="4 5" id="KW-0067">ATP-binding</keyword>
<evidence type="ECO:0000256" key="1">
    <source>
        <dbReference type="ARBA" id="ARBA00022679"/>
    </source>
</evidence>
<gene>
    <name evidence="8" type="ORF">EDC25_11266</name>
</gene>
<dbReference type="SUPFAM" id="SSF48452">
    <property type="entry name" value="TPR-like"/>
    <property type="match status" value="3"/>
</dbReference>
<keyword evidence="6" id="KW-1133">Transmembrane helix</keyword>
<dbReference type="Pfam" id="PF13374">
    <property type="entry name" value="TPR_10"/>
    <property type="match status" value="2"/>
</dbReference>
<evidence type="ECO:0000256" key="4">
    <source>
        <dbReference type="ARBA" id="ARBA00022840"/>
    </source>
</evidence>
<accession>A0A4R3LGL7</accession>
<dbReference type="PANTHER" id="PTHR43289">
    <property type="entry name" value="MITOGEN-ACTIVATED PROTEIN KINASE KINASE KINASE 20-RELATED"/>
    <property type="match status" value="1"/>
</dbReference>
<keyword evidence="6" id="KW-0472">Membrane</keyword>
<feature type="domain" description="Protein kinase" evidence="7">
    <location>
        <begin position="83"/>
        <end position="370"/>
    </location>
</feature>
<evidence type="ECO:0000259" key="7">
    <source>
        <dbReference type="PROSITE" id="PS50011"/>
    </source>
</evidence>
<organism evidence="8 9">
    <name type="scientific">Pseudofulvimonas gallinarii</name>
    <dbReference type="NCBI Taxonomy" id="634155"/>
    <lineage>
        <taxon>Bacteria</taxon>
        <taxon>Pseudomonadati</taxon>
        <taxon>Pseudomonadota</taxon>
        <taxon>Gammaproteobacteria</taxon>
        <taxon>Lysobacterales</taxon>
        <taxon>Rhodanobacteraceae</taxon>
        <taxon>Pseudofulvimonas</taxon>
    </lineage>
</organism>
<dbReference type="GO" id="GO:0004674">
    <property type="term" value="F:protein serine/threonine kinase activity"/>
    <property type="evidence" value="ECO:0007669"/>
    <property type="project" value="TreeGrafter"/>
</dbReference>
<dbReference type="EMBL" id="SMAF01000012">
    <property type="protein sequence ID" value="TCS97584.1"/>
    <property type="molecule type" value="Genomic_DNA"/>
</dbReference>
<dbReference type="SMART" id="SM00028">
    <property type="entry name" value="TPR"/>
    <property type="match status" value="5"/>
</dbReference>
<dbReference type="SMART" id="SM00220">
    <property type="entry name" value="S_TKc"/>
    <property type="match status" value="1"/>
</dbReference>
<dbReference type="Pfam" id="PF00069">
    <property type="entry name" value="Pkinase"/>
    <property type="match status" value="1"/>
</dbReference>
<dbReference type="Gene3D" id="1.10.510.10">
    <property type="entry name" value="Transferase(Phosphotransferase) domain 1"/>
    <property type="match status" value="1"/>
</dbReference>
<dbReference type="Proteomes" id="UP000294599">
    <property type="component" value="Unassembled WGS sequence"/>
</dbReference>
<dbReference type="GO" id="GO:0005524">
    <property type="term" value="F:ATP binding"/>
    <property type="evidence" value="ECO:0007669"/>
    <property type="project" value="UniProtKB-UniRule"/>
</dbReference>
<dbReference type="InterPro" id="IPR011990">
    <property type="entry name" value="TPR-like_helical_dom_sf"/>
</dbReference>
<evidence type="ECO:0000313" key="9">
    <source>
        <dbReference type="Proteomes" id="UP000294599"/>
    </source>
</evidence>
<keyword evidence="3 8" id="KW-0418">Kinase</keyword>
<dbReference type="RefSeq" id="WP_164484188.1">
    <property type="nucleotide sequence ID" value="NZ_JBHLWF010000014.1"/>
</dbReference>
<dbReference type="Gene3D" id="3.30.200.20">
    <property type="entry name" value="Phosphorylase Kinase, domain 1"/>
    <property type="match status" value="1"/>
</dbReference>